<dbReference type="EMBL" id="RCUY01000011">
    <property type="protein sequence ID" value="RLP80648.1"/>
    <property type="molecule type" value="Genomic_DNA"/>
</dbReference>
<evidence type="ECO:0000313" key="2">
    <source>
        <dbReference type="EMBL" id="RLP80648.1"/>
    </source>
</evidence>
<dbReference type="EMBL" id="RCUY01000001">
    <property type="protein sequence ID" value="RLP84433.1"/>
    <property type="molecule type" value="Genomic_DNA"/>
</dbReference>
<evidence type="ECO:0000313" key="4">
    <source>
        <dbReference type="Proteomes" id="UP000269438"/>
    </source>
</evidence>
<accession>A0A3L7AV70</accession>
<keyword evidence="4" id="KW-1185">Reference proteome</keyword>
<comment type="caution">
    <text evidence="3">The sequence shown here is derived from an EMBL/GenBank/DDBJ whole genome shotgun (WGS) entry which is preliminary data.</text>
</comment>
<dbReference type="Proteomes" id="UP000269438">
    <property type="component" value="Unassembled WGS sequence"/>
</dbReference>
<sequence>LNVEQTPVGGAATSRDTVSFKVRTGTSSDVTVTTPAQDGTVSTKTVTYTGKGEPLSKITVNGTSRPVASTTVRSDGTWEAIGTFELANGKYTFRVSQEELNGDMKHTDLTFTVKAN</sequence>
<dbReference type="InterPro" id="IPR044016">
    <property type="entry name" value="Big_13"/>
</dbReference>
<dbReference type="Pfam" id="PF19077">
    <property type="entry name" value="Big_13"/>
    <property type="match status" value="1"/>
</dbReference>
<name>A0A3L7AV70_9MICO</name>
<reference evidence="3 4" key="1">
    <citation type="submission" date="2018-10" db="EMBL/GenBank/DDBJ databases">
        <authorList>
            <person name="Li J."/>
        </authorList>
    </citation>
    <scope>NUCLEOTIDE SEQUENCE [LARGE SCALE GENOMIC DNA]</scope>
    <source>
        <strain evidence="3 4">JCM 11654</strain>
    </source>
</reference>
<dbReference type="GO" id="GO:0005975">
    <property type="term" value="P:carbohydrate metabolic process"/>
    <property type="evidence" value="ECO:0007669"/>
    <property type="project" value="UniProtKB-ARBA"/>
</dbReference>
<protein>
    <recommendedName>
        <fullName evidence="1">Bacterial Ig-like domain-containing protein</fullName>
    </recommendedName>
</protein>
<organism evidence="3 4">
    <name type="scientific">Mycetocola lacteus</name>
    <dbReference type="NCBI Taxonomy" id="76637"/>
    <lineage>
        <taxon>Bacteria</taxon>
        <taxon>Bacillati</taxon>
        <taxon>Actinomycetota</taxon>
        <taxon>Actinomycetes</taxon>
        <taxon>Micrococcales</taxon>
        <taxon>Microbacteriaceae</taxon>
        <taxon>Mycetocola</taxon>
    </lineage>
</organism>
<dbReference type="Gene3D" id="2.60.40.10">
    <property type="entry name" value="Immunoglobulins"/>
    <property type="match status" value="1"/>
</dbReference>
<proteinExistence type="predicted"/>
<gene>
    <name evidence="3" type="ORF">D9V34_00005</name>
    <name evidence="2" type="ORF">D9V34_12300</name>
</gene>
<feature type="non-terminal residue" evidence="3">
    <location>
        <position position="1"/>
    </location>
</feature>
<dbReference type="AlphaFoldDB" id="A0A3L7AV70"/>
<dbReference type="InterPro" id="IPR013783">
    <property type="entry name" value="Ig-like_fold"/>
</dbReference>
<dbReference type="RefSeq" id="WP_183091778.1">
    <property type="nucleotide sequence ID" value="NZ_RCUY01000001.1"/>
</dbReference>
<evidence type="ECO:0000313" key="3">
    <source>
        <dbReference type="EMBL" id="RLP84433.1"/>
    </source>
</evidence>
<feature type="domain" description="Bacterial Ig-like" evidence="1">
    <location>
        <begin position="35"/>
        <end position="113"/>
    </location>
</feature>
<evidence type="ECO:0000259" key="1">
    <source>
        <dbReference type="Pfam" id="PF19077"/>
    </source>
</evidence>